<dbReference type="InterPro" id="IPR037069">
    <property type="entry name" value="AcylCoA_DH/ox_N_sf"/>
</dbReference>
<dbReference type="InterPro" id="IPR046373">
    <property type="entry name" value="Acyl-CoA_Oxase/DH_mid-dom_sf"/>
</dbReference>
<dbReference type="OrthoDB" id="9770681at2"/>
<dbReference type="InterPro" id="IPR013786">
    <property type="entry name" value="AcylCoA_DH/ox_N"/>
</dbReference>
<dbReference type="GO" id="GO:0005886">
    <property type="term" value="C:plasma membrane"/>
    <property type="evidence" value="ECO:0007669"/>
    <property type="project" value="TreeGrafter"/>
</dbReference>
<protein>
    <submittedName>
        <fullName evidence="10">Alkylation response protein AidB-like acyl-CoA dehydrogenase</fullName>
    </submittedName>
</protein>
<evidence type="ECO:0000313" key="10">
    <source>
        <dbReference type="EMBL" id="TDU25764.1"/>
    </source>
</evidence>
<keyword evidence="11" id="KW-1185">Reference proteome</keyword>
<dbReference type="Proteomes" id="UP000295341">
    <property type="component" value="Unassembled WGS sequence"/>
</dbReference>
<comment type="cofactor">
    <cofactor evidence="1 6">
        <name>FAD</name>
        <dbReference type="ChEBI" id="CHEBI:57692"/>
    </cofactor>
</comment>
<sequence>MNFDYSPEEETFRQEVRTWMEANAPRDPSGIATGMRIGKETQFAWEKKLASKGWLAYTWPAEFGGPGFTPVQRDIFDAERARAGAPSVIPFALMMLGPVLMKFGTPEQQKRFLPRIASAEQVWCQGYSEPGSGSDLASLKTQAVRQGDKYIVNGQKIWTTQAHWAHWIFCLVRTSGDGSKQQGISFLLMDMNTKGIEVRPIVTIDGHHHLNEVFFTDVEVPVENLVGVEGQGWTIAKYLLTHERTAIAGVGDSKRQLRWLSETVARDPALKDSPHARRRIAELEVDLLALEYTNLRTLDRMAKGHSPGPESSGLKIKGTELQQGISEAQLEFGGLQAMPWGQDVEGEPVYRAASTRYNFLRACTIYGGSNEIQKNVLAKVLIGL</sequence>
<dbReference type="InterPro" id="IPR006091">
    <property type="entry name" value="Acyl-CoA_Oxase/DH_mid-dom"/>
</dbReference>
<evidence type="ECO:0000259" key="9">
    <source>
        <dbReference type="Pfam" id="PF02771"/>
    </source>
</evidence>
<feature type="domain" description="Acyl-CoA oxidase/dehydrogenase middle" evidence="8">
    <location>
        <begin position="124"/>
        <end position="218"/>
    </location>
</feature>
<dbReference type="PANTHER" id="PTHR43292:SF3">
    <property type="entry name" value="ACYL-COA DEHYDROGENASE FADE29"/>
    <property type="match status" value="1"/>
</dbReference>
<feature type="domain" description="Acyl-CoA dehydrogenase/oxidase N-terminal" evidence="9">
    <location>
        <begin position="6"/>
        <end position="120"/>
    </location>
</feature>
<dbReference type="FunFam" id="2.40.110.10:FF:000011">
    <property type="entry name" value="Acyl-CoA dehydrogenase FadE34"/>
    <property type="match status" value="1"/>
</dbReference>
<evidence type="ECO:0000313" key="11">
    <source>
        <dbReference type="Proteomes" id="UP000295341"/>
    </source>
</evidence>
<reference evidence="10 11" key="1">
    <citation type="submission" date="2019-03" db="EMBL/GenBank/DDBJ databases">
        <title>Genomic Encyclopedia of Type Strains, Phase IV (KMG-IV): sequencing the most valuable type-strain genomes for metagenomic binning, comparative biology and taxonomic classification.</title>
        <authorList>
            <person name="Goeker M."/>
        </authorList>
    </citation>
    <scope>NUCLEOTIDE SEQUENCE [LARGE SCALE GENOMIC DNA]</scope>
    <source>
        <strain evidence="10 11">DSM 26377</strain>
    </source>
</reference>
<dbReference type="PANTHER" id="PTHR43292">
    <property type="entry name" value="ACYL-COA DEHYDROGENASE"/>
    <property type="match status" value="1"/>
</dbReference>
<evidence type="ECO:0000256" key="4">
    <source>
        <dbReference type="ARBA" id="ARBA00022827"/>
    </source>
</evidence>
<keyword evidence="3 6" id="KW-0285">Flavoprotein</keyword>
<keyword evidence="5 6" id="KW-0560">Oxidoreductase</keyword>
<dbReference type="SUPFAM" id="SSF56645">
    <property type="entry name" value="Acyl-CoA dehydrogenase NM domain-like"/>
    <property type="match status" value="1"/>
</dbReference>
<dbReference type="Pfam" id="PF02771">
    <property type="entry name" value="Acyl-CoA_dh_N"/>
    <property type="match status" value="1"/>
</dbReference>
<dbReference type="Gene3D" id="1.20.140.10">
    <property type="entry name" value="Butyryl-CoA Dehydrogenase, subunit A, domain 3"/>
    <property type="match status" value="1"/>
</dbReference>
<dbReference type="RefSeq" id="WP_133883358.1">
    <property type="nucleotide sequence ID" value="NZ_MWIN01000013.1"/>
</dbReference>
<evidence type="ECO:0000256" key="5">
    <source>
        <dbReference type="ARBA" id="ARBA00023002"/>
    </source>
</evidence>
<dbReference type="AlphaFoldDB" id="A0A4R7NX08"/>
<evidence type="ECO:0000259" key="8">
    <source>
        <dbReference type="Pfam" id="PF02770"/>
    </source>
</evidence>
<dbReference type="InterPro" id="IPR009100">
    <property type="entry name" value="AcylCoA_DH/oxidase_NM_dom_sf"/>
</dbReference>
<dbReference type="GO" id="GO:0016627">
    <property type="term" value="F:oxidoreductase activity, acting on the CH-CH group of donors"/>
    <property type="evidence" value="ECO:0007669"/>
    <property type="project" value="InterPro"/>
</dbReference>
<gene>
    <name evidence="10" type="ORF">DFR24_4209</name>
</gene>
<accession>A0A4R7NX08</accession>
<evidence type="ECO:0000259" key="7">
    <source>
        <dbReference type="Pfam" id="PF00441"/>
    </source>
</evidence>
<proteinExistence type="inferred from homology"/>
<dbReference type="InterPro" id="IPR052161">
    <property type="entry name" value="Mycobact_Acyl-CoA_DH"/>
</dbReference>
<evidence type="ECO:0000256" key="1">
    <source>
        <dbReference type="ARBA" id="ARBA00001974"/>
    </source>
</evidence>
<dbReference type="EMBL" id="SOBT01000011">
    <property type="protein sequence ID" value="TDU25764.1"/>
    <property type="molecule type" value="Genomic_DNA"/>
</dbReference>
<name>A0A4R7NX08_9GAMM</name>
<evidence type="ECO:0000256" key="3">
    <source>
        <dbReference type="ARBA" id="ARBA00022630"/>
    </source>
</evidence>
<keyword evidence="4 6" id="KW-0274">FAD</keyword>
<dbReference type="Pfam" id="PF00441">
    <property type="entry name" value="Acyl-CoA_dh_1"/>
    <property type="match status" value="1"/>
</dbReference>
<dbReference type="SUPFAM" id="SSF47203">
    <property type="entry name" value="Acyl-CoA dehydrogenase C-terminal domain-like"/>
    <property type="match status" value="1"/>
</dbReference>
<dbReference type="Pfam" id="PF02770">
    <property type="entry name" value="Acyl-CoA_dh_M"/>
    <property type="match status" value="1"/>
</dbReference>
<organism evidence="10 11">
    <name type="scientific">Panacagrimonas perspica</name>
    <dbReference type="NCBI Taxonomy" id="381431"/>
    <lineage>
        <taxon>Bacteria</taxon>
        <taxon>Pseudomonadati</taxon>
        <taxon>Pseudomonadota</taxon>
        <taxon>Gammaproteobacteria</taxon>
        <taxon>Nevskiales</taxon>
        <taxon>Nevskiaceae</taxon>
        <taxon>Panacagrimonas</taxon>
    </lineage>
</organism>
<dbReference type="InterPro" id="IPR009075">
    <property type="entry name" value="AcylCo_DH/oxidase_C"/>
</dbReference>
<comment type="caution">
    <text evidence="10">The sequence shown here is derived from an EMBL/GenBank/DDBJ whole genome shotgun (WGS) entry which is preliminary data.</text>
</comment>
<dbReference type="GO" id="GO:0050660">
    <property type="term" value="F:flavin adenine dinucleotide binding"/>
    <property type="evidence" value="ECO:0007669"/>
    <property type="project" value="InterPro"/>
</dbReference>
<evidence type="ECO:0000256" key="6">
    <source>
        <dbReference type="RuleBase" id="RU362125"/>
    </source>
</evidence>
<dbReference type="Gene3D" id="1.10.540.10">
    <property type="entry name" value="Acyl-CoA dehydrogenase/oxidase, N-terminal domain"/>
    <property type="match status" value="1"/>
</dbReference>
<evidence type="ECO:0000256" key="2">
    <source>
        <dbReference type="ARBA" id="ARBA00009347"/>
    </source>
</evidence>
<comment type="similarity">
    <text evidence="2 6">Belongs to the acyl-CoA dehydrogenase family.</text>
</comment>
<dbReference type="InterPro" id="IPR036250">
    <property type="entry name" value="AcylCo_DH-like_C"/>
</dbReference>
<dbReference type="Gene3D" id="2.40.110.10">
    <property type="entry name" value="Butyryl-CoA Dehydrogenase, subunit A, domain 2"/>
    <property type="match status" value="1"/>
</dbReference>
<feature type="domain" description="Acyl-CoA dehydrogenase/oxidase C-terminal" evidence="7">
    <location>
        <begin position="230"/>
        <end position="381"/>
    </location>
</feature>